<comment type="caution">
    <text evidence="2">The sequence shown here is derived from an EMBL/GenBank/DDBJ whole genome shotgun (WGS) entry which is preliminary data.</text>
</comment>
<feature type="compositionally biased region" description="Polar residues" evidence="1">
    <location>
        <begin position="1"/>
        <end position="10"/>
    </location>
</feature>
<evidence type="ECO:0000313" key="2">
    <source>
        <dbReference type="EMBL" id="KAK5848435.1"/>
    </source>
</evidence>
<reference evidence="2 3" key="1">
    <citation type="journal article" date="2023" name="Genes (Basel)">
        <title>Chromosome-Level Genome Assembly and Circadian Gene Repertoire of the Patagonia Blennie Eleginops maclovinus-The Closest Ancestral Proxy of Antarctic Cryonotothenioids.</title>
        <authorList>
            <person name="Cheng C.C."/>
            <person name="Rivera-Colon A.G."/>
            <person name="Minhas B.F."/>
            <person name="Wilson L."/>
            <person name="Rayamajhi N."/>
            <person name="Vargas-Chacoff L."/>
            <person name="Catchen J.M."/>
        </authorList>
    </citation>
    <scope>NUCLEOTIDE SEQUENCE [LARGE SCALE GENOMIC DNA]</scope>
    <source>
        <strain evidence="2">JMC-PN-2008</strain>
    </source>
</reference>
<organism evidence="2 3">
    <name type="scientific">Eleginops maclovinus</name>
    <name type="common">Patagonian blennie</name>
    <name type="synonym">Eleginus maclovinus</name>
    <dbReference type="NCBI Taxonomy" id="56733"/>
    <lineage>
        <taxon>Eukaryota</taxon>
        <taxon>Metazoa</taxon>
        <taxon>Chordata</taxon>
        <taxon>Craniata</taxon>
        <taxon>Vertebrata</taxon>
        <taxon>Euteleostomi</taxon>
        <taxon>Actinopterygii</taxon>
        <taxon>Neopterygii</taxon>
        <taxon>Teleostei</taxon>
        <taxon>Neoteleostei</taxon>
        <taxon>Acanthomorphata</taxon>
        <taxon>Eupercaria</taxon>
        <taxon>Perciformes</taxon>
        <taxon>Notothenioidei</taxon>
        <taxon>Eleginopidae</taxon>
        <taxon>Eleginops</taxon>
    </lineage>
</organism>
<accession>A0AAN7WPU0</accession>
<reference evidence="2 3" key="2">
    <citation type="journal article" date="2023" name="Mol. Biol. Evol.">
        <title>Genomics of Secondarily Temperate Adaptation in the Only Non-Antarctic Icefish.</title>
        <authorList>
            <person name="Rivera-Colon A.G."/>
            <person name="Rayamajhi N."/>
            <person name="Minhas B.F."/>
            <person name="Madrigal G."/>
            <person name="Bilyk K.T."/>
            <person name="Yoon V."/>
            <person name="Hune M."/>
            <person name="Gregory S."/>
            <person name="Cheng C.H.C."/>
            <person name="Catchen J.M."/>
        </authorList>
    </citation>
    <scope>NUCLEOTIDE SEQUENCE [LARGE SCALE GENOMIC DNA]</scope>
    <source>
        <strain evidence="2">JMC-PN-2008</strain>
    </source>
</reference>
<proteinExistence type="predicted"/>
<dbReference type="EMBL" id="JAUZQC010000025">
    <property type="protein sequence ID" value="KAK5848435.1"/>
    <property type="molecule type" value="Genomic_DNA"/>
</dbReference>
<feature type="compositionally biased region" description="Low complexity" evidence="1">
    <location>
        <begin position="29"/>
        <end position="41"/>
    </location>
</feature>
<gene>
    <name evidence="2" type="ORF">PBY51_006049</name>
</gene>
<dbReference type="AlphaFoldDB" id="A0AAN7WPU0"/>
<evidence type="ECO:0000313" key="3">
    <source>
        <dbReference type="Proteomes" id="UP001346869"/>
    </source>
</evidence>
<protein>
    <submittedName>
        <fullName evidence="2">Uncharacterized protein</fullName>
    </submittedName>
</protein>
<feature type="compositionally biased region" description="Polar residues" evidence="1">
    <location>
        <begin position="51"/>
        <end position="63"/>
    </location>
</feature>
<keyword evidence="3" id="KW-1185">Reference proteome</keyword>
<dbReference type="Proteomes" id="UP001346869">
    <property type="component" value="Unassembled WGS sequence"/>
</dbReference>
<name>A0AAN7WPU0_ELEMC</name>
<sequence>MEGRVSSSGLNLVPPPPVNYIPKTTVGLTPTHSSSPSSQHKPSAREHQHPLGSTSQCDPLSFLTSYLRRQTQFQTPP</sequence>
<feature type="region of interest" description="Disordered" evidence="1">
    <location>
        <begin position="1"/>
        <end position="63"/>
    </location>
</feature>
<evidence type="ECO:0000256" key="1">
    <source>
        <dbReference type="SAM" id="MobiDB-lite"/>
    </source>
</evidence>